<reference evidence="2 3" key="1">
    <citation type="submission" date="2019-08" db="EMBL/GenBank/DDBJ databases">
        <title>Deep-cultivation of Planctomycetes and their phenomic and genomic characterization uncovers novel biology.</title>
        <authorList>
            <person name="Wiegand S."/>
            <person name="Jogler M."/>
            <person name="Boedeker C."/>
            <person name="Pinto D."/>
            <person name="Vollmers J."/>
            <person name="Rivas-Marin E."/>
            <person name="Kohn T."/>
            <person name="Peeters S.H."/>
            <person name="Heuer A."/>
            <person name="Rast P."/>
            <person name="Oberbeckmann S."/>
            <person name="Bunk B."/>
            <person name="Jeske O."/>
            <person name="Meyerdierks A."/>
            <person name="Storesund J.E."/>
            <person name="Kallscheuer N."/>
            <person name="Luecker S."/>
            <person name="Lage O.M."/>
            <person name="Pohl T."/>
            <person name="Merkel B.J."/>
            <person name="Hornburger P."/>
            <person name="Mueller R.-W."/>
            <person name="Bruemmer F."/>
            <person name="Labrenz M."/>
            <person name="Spormann A.M."/>
            <person name="Op den Camp H."/>
            <person name="Overmann J."/>
            <person name="Amann R."/>
            <person name="Jetten M.S.M."/>
            <person name="Mascher T."/>
            <person name="Medema M.H."/>
            <person name="Devos D.P."/>
            <person name="Kaster A.-K."/>
            <person name="Ovreas L."/>
            <person name="Rohde M."/>
            <person name="Galperin M.Y."/>
            <person name="Jogler C."/>
        </authorList>
    </citation>
    <scope>NUCLEOTIDE SEQUENCE [LARGE SCALE GENOMIC DNA]</scope>
    <source>
        <strain evidence="2 3">OJF2</strain>
    </source>
</reference>
<dbReference type="InterPro" id="IPR013022">
    <property type="entry name" value="Xyl_isomerase-like_TIM-brl"/>
</dbReference>
<protein>
    <submittedName>
        <fullName evidence="2">Xylose isomerase-like TIM barrel</fullName>
    </submittedName>
</protein>
<feature type="domain" description="Xylose isomerase-like TIM barrel" evidence="1">
    <location>
        <begin position="91"/>
        <end position="335"/>
    </location>
</feature>
<gene>
    <name evidence="2" type="ORF">OJF2_42130</name>
</gene>
<dbReference type="KEGG" id="agv:OJF2_42130"/>
<dbReference type="EMBL" id="CP042997">
    <property type="protein sequence ID" value="QEH35658.1"/>
    <property type="molecule type" value="Genomic_DNA"/>
</dbReference>
<dbReference type="AlphaFoldDB" id="A0A5B9W529"/>
<dbReference type="OrthoDB" id="248282at2"/>
<organism evidence="2 3">
    <name type="scientific">Aquisphaera giovannonii</name>
    <dbReference type="NCBI Taxonomy" id="406548"/>
    <lineage>
        <taxon>Bacteria</taxon>
        <taxon>Pseudomonadati</taxon>
        <taxon>Planctomycetota</taxon>
        <taxon>Planctomycetia</taxon>
        <taxon>Isosphaerales</taxon>
        <taxon>Isosphaeraceae</taxon>
        <taxon>Aquisphaera</taxon>
    </lineage>
</organism>
<evidence type="ECO:0000313" key="3">
    <source>
        <dbReference type="Proteomes" id="UP000324233"/>
    </source>
</evidence>
<proteinExistence type="predicted"/>
<accession>A0A5B9W529</accession>
<dbReference type="PROSITE" id="PS51318">
    <property type="entry name" value="TAT"/>
    <property type="match status" value="1"/>
</dbReference>
<dbReference type="Proteomes" id="UP000324233">
    <property type="component" value="Chromosome"/>
</dbReference>
<keyword evidence="2" id="KW-0413">Isomerase</keyword>
<dbReference type="GO" id="GO:0016853">
    <property type="term" value="F:isomerase activity"/>
    <property type="evidence" value="ECO:0007669"/>
    <property type="project" value="UniProtKB-KW"/>
</dbReference>
<dbReference type="Pfam" id="PF01261">
    <property type="entry name" value="AP_endonuc_2"/>
    <property type="match status" value="1"/>
</dbReference>
<name>A0A5B9W529_9BACT</name>
<dbReference type="Gene3D" id="3.20.20.150">
    <property type="entry name" value="Divalent-metal-dependent TIM barrel enzymes"/>
    <property type="match status" value="1"/>
</dbReference>
<dbReference type="SUPFAM" id="SSF51658">
    <property type="entry name" value="Xylose isomerase-like"/>
    <property type="match status" value="1"/>
</dbReference>
<keyword evidence="3" id="KW-1185">Reference proteome</keyword>
<evidence type="ECO:0000313" key="2">
    <source>
        <dbReference type="EMBL" id="QEH35658.1"/>
    </source>
</evidence>
<sequence>MIERGDSGNRGRYHRGAIAGPDPAVGFLTRGQIMESRRVFLRSAAAGLGLGMGAGMAPTPAAGADPATGGPTLAVFTKHLLGLDHERIADHLAGIGVTAIEAPIRPGGHVEPARVADDLPRFAEVLKERGIAIAVLSSGINAVSKEQHTESVLRTARSLGIPRYRMNWYRYDMKRPLWPQLEAIGPRLDELVALSKEVGIVPCYQNHSGVGMVGATVWDMETLMRKHPAADLGWYFDIFHARVEGGLSWPVQAKLTRDRLSVASFKDFVWDGKQVHGVPLGRGLVGPEYADSLRKSGYAGAVSLFLEYLESEPRDAGYLARAAAATRRDLEVLRSWLS</sequence>
<dbReference type="InterPro" id="IPR036237">
    <property type="entry name" value="Xyl_isomerase-like_sf"/>
</dbReference>
<evidence type="ECO:0000259" key="1">
    <source>
        <dbReference type="Pfam" id="PF01261"/>
    </source>
</evidence>
<dbReference type="PANTHER" id="PTHR12110:SF41">
    <property type="entry name" value="INOSOSE DEHYDRATASE"/>
    <property type="match status" value="1"/>
</dbReference>
<dbReference type="InterPro" id="IPR050312">
    <property type="entry name" value="IolE/XylAMocC-like"/>
</dbReference>
<dbReference type="InterPro" id="IPR006311">
    <property type="entry name" value="TAT_signal"/>
</dbReference>
<dbReference type="PANTHER" id="PTHR12110">
    <property type="entry name" value="HYDROXYPYRUVATE ISOMERASE"/>
    <property type="match status" value="1"/>
</dbReference>